<dbReference type="AlphaFoldDB" id="A0A3Q7GZB4"/>
<name>A0A3Q7GZB4_SOLLC</name>
<evidence type="ECO:0000313" key="1">
    <source>
        <dbReference type="EnsemblPlants" id="Solyc06g066210.1.1.1"/>
    </source>
</evidence>
<protein>
    <submittedName>
        <fullName evidence="1">Uncharacterized protein</fullName>
    </submittedName>
</protein>
<proteinExistence type="predicted"/>
<reference evidence="1" key="2">
    <citation type="submission" date="2019-01" db="UniProtKB">
        <authorList>
            <consortium name="EnsemblPlants"/>
        </authorList>
    </citation>
    <scope>IDENTIFICATION</scope>
    <source>
        <strain evidence="1">cv. Heinz 1706</strain>
    </source>
</reference>
<evidence type="ECO:0000313" key="2">
    <source>
        <dbReference type="Proteomes" id="UP000004994"/>
    </source>
</evidence>
<dbReference type="Gramene" id="Solyc06g066210.1.1">
    <property type="protein sequence ID" value="Solyc06g066210.1.1.1"/>
    <property type="gene ID" value="Solyc06g066210.1"/>
</dbReference>
<dbReference type="InParanoid" id="A0A3Q7GZB4"/>
<dbReference type="EnsemblPlants" id="Solyc06g066210.1.1">
    <property type="protein sequence ID" value="Solyc06g066210.1.1.1"/>
    <property type="gene ID" value="Solyc06g066210.1"/>
</dbReference>
<reference evidence="1" key="1">
    <citation type="journal article" date="2012" name="Nature">
        <title>The tomato genome sequence provides insights into fleshy fruit evolution.</title>
        <authorList>
            <consortium name="Tomato Genome Consortium"/>
        </authorList>
    </citation>
    <scope>NUCLEOTIDE SEQUENCE [LARGE SCALE GENOMIC DNA]</scope>
    <source>
        <strain evidence="1">cv. Heinz 1706</strain>
    </source>
</reference>
<keyword evidence="2" id="KW-1185">Reference proteome</keyword>
<accession>A0A3Q7GZB4</accession>
<sequence length="113" mass="12293">MAVVHRCLQCVGIRRSLKVASQQLDGAGCGLLFTDSSSLKIIAVEIWWYCSCSLELSLLELKVKTHVNANKKFEKGKGERLSVLFSSGSSSFKLLAGSAAGKREKKGVLDLVY</sequence>
<dbReference type="Proteomes" id="UP000004994">
    <property type="component" value="Chromosome 6"/>
</dbReference>
<dbReference type="PaxDb" id="4081-Solyc06g066210.1.1"/>
<organism evidence="1">
    <name type="scientific">Solanum lycopersicum</name>
    <name type="common">Tomato</name>
    <name type="synonym">Lycopersicon esculentum</name>
    <dbReference type="NCBI Taxonomy" id="4081"/>
    <lineage>
        <taxon>Eukaryota</taxon>
        <taxon>Viridiplantae</taxon>
        <taxon>Streptophyta</taxon>
        <taxon>Embryophyta</taxon>
        <taxon>Tracheophyta</taxon>
        <taxon>Spermatophyta</taxon>
        <taxon>Magnoliopsida</taxon>
        <taxon>eudicotyledons</taxon>
        <taxon>Gunneridae</taxon>
        <taxon>Pentapetalae</taxon>
        <taxon>asterids</taxon>
        <taxon>lamiids</taxon>
        <taxon>Solanales</taxon>
        <taxon>Solanaceae</taxon>
        <taxon>Solanoideae</taxon>
        <taxon>Solaneae</taxon>
        <taxon>Solanum</taxon>
        <taxon>Solanum subgen. Lycopersicon</taxon>
    </lineage>
</organism>